<sequence length="93" mass="10495">MFSLFEFAIGVGLLVFIVFVACVYGGMLCLYIWDTAKKIPLEACFCDALFNFYPPCNLCRLVCILLWIKCLDALLMLGHFCLGAKKIPMCQLL</sequence>
<keyword evidence="1" id="KW-0812">Transmembrane</keyword>
<accession>A0A3R9MCV2</accession>
<keyword evidence="1" id="KW-0472">Membrane</keyword>
<gene>
    <name evidence="2" type="ORF">D8786_01260</name>
</gene>
<dbReference type="Proteomes" id="UP000277773">
    <property type="component" value="Unassembled WGS sequence"/>
</dbReference>
<keyword evidence="1" id="KW-1133">Transmembrane helix</keyword>
<protein>
    <submittedName>
        <fullName evidence="2">Uncharacterized protein</fullName>
    </submittedName>
</protein>
<feature type="transmembrane region" description="Helical" evidence="1">
    <location>
        <begin position="7"/>
        <end position="33"/>
    </location>
</feature>
<name>A0A3R9MCV2_STRMT</name>
<evidence type="ECO:0000256" key="1">
    <source>
        <dbReference type="SAM" id="Phobius"/>
    </source>
</evidence>
<evidence type="ECO:0000313" key="2">
    <source>
        <dbReference type="EMBL" id="RSJ99554.1"/>
    </source>
</evidence>
<comment type="caution">
    <text evidence="2">The sequence shown here is derived from an EMBL/GenBank/DDBJ whole genome shotgun (WGS) entry which is preliminary data.</text>
</comment>
<dbReference type="AlphaFoldDB" id="A0A3R9MCV2"/>
<proteinExistence type="predicted"/>
<reference evidence="2 3" key="1">
    <citation type="submission" date="2018-11" db="EMBL/GenBank/DDBJ databases">
        <title>Species Designations Belie Phenotypic and Genotypic Heterogeneity in Oral Streptococci.</title>
        <authorList>
            <person name="Velsko I."/>
        </authorList>
    </citation>
    <scope>NUCLEOTIDE SEQUENCE [LARGE SCALE GENOMIC DNA]</scope>
    <source>
        <strain evidence="2 3">BCC08</strain>
    </source>
</reference>
<dbReference type="EMBL" id="RJPY01000001">
    <property type="protein sequence ID" value="RSJ99554.1"/>
    <property type="molecule type" value="Genomic_DNA"/>
</dbReference>
<organism evidence="2 3">
    <name type="scientific">Streptococcus mitis</name>
    <dbReference type="NCBI Taxonomy" id="28037"/>
    <lineage>
        <taxon>Bacteria</taxon>
        <taxon>Bacillati</taxon>
        <taxon>Bacillota</taxon>
        <taxon>Bacilli</taxon>
        <taxon>Lactobacillales</taxon>
        <taxon>Streptococcaceae</taxon>
        <taxon>Streptococcus</taxon>
        <taxon>Streptococcus mitis group</taxon>
    </lineage>
</organism>
<evidence type="ECO:0000313" key="3">
    <source>
        <dbReference type="Proteomes" id="UP000277773"/>
    </source>
</evidence>